<evidence type="ECO:0000256" key="2">
    <source>
        <dbReference type="ARBA" id="ARBA00022801"/>
    </source>
</evidence>
<keyword evidence="6" id="KW-1185">Reference proteome</keyword>
<dbReference type="OrthoDB" id="9796770at2"/>
<dbReference type="Pfam" id="PF00561">
    <property type="entry name" value="Abhydrolase_1"/>
    <property type="match status" value="1"/>
</dbReference>
<dbReference type="InterPro" id="IPR029058">
    <property type="entry name" value="AB_hydrolase_fold"/>
</dbReference>
<organism evidence="5 6">
    <name type="scientific">Lapillicoccus jejuensis</name>
    <dbReference type="NCBI Taxonomy" id="402171"/>
    <lineage>
        <taxon>Bacteria</taxon>
        <taxon>Bacillati</taxon>
        <taxon>Actinomycetota</taxon>
        <taxon>Actinomycetes</taxon>
        <taxon>Micrococcales</taxon>
        <taxon>Intrasporangiaceae</taxon>
        <taxon>Lapillicoccus</taxon>
    </lineage>
</organism>
<protein>
    <submittedName>
        <fullName evidence="5">Proline iminopeptidase</fullName>
    </submittedName>
</protein>
<gene>
    <name evidence="5" type="ORF">FB458_2988</name>
</gene>
<evidence type="ECO:0000256" key="3">
    <source>
        <dbReference type="SAM" id="MobiDB-lite"/>
    </source>
</evidence>
<dbReference type="GO" id="GO:0006508">
    <property type="term" value="P:proteolysis"/>
    <property type="evidence" value="ECO:0007669"/>
    <property type="project" value="InterPro"/>
</dbReference>
<feature type="compositionally biased region" description="Low complexity" evidence="3">
    <location>
        <begin position="1"/>
        <end position="17"/>
    </location>
</feature>
<dbReference type="InterPro" id="IPR000073">
    <property type="entry name" value="AB_hydrolase_1"/>
</dbReference>
<feature type="region of interest" description="Disordered" evidence="3">
    <location>
        <begin position="1"/>
        <end position="20"/>
    </location>
</feature>
<evidence type="ECO:0000313" key="6">
    <source>
        <dbReference type="Proteomes" id="UP000317893"/>
    </source>
</evidence>
<dbReference type="PANTHER" id="PTHR43248:SF2">
    <property type="entry name" value="PROLYL AMINOPEPTIDASE"/>
    <property type="match status" value="1"/>
</dbReference>
<proteinExistence type="inferred from homology"/>
<dbReference type="Proteomes" id="UP000317893">
    <property type="component" value="Unassembled WGS sequence"/>
</dbReference>
<reference evidence="5 6" key="1">
    <citation type="submission" date="2019-06" db="EMBL/GenBank/DDBJ databases">
        <title>Sequencing the genomes of 1000 actinobacteria strains.</title>
        <authorList>
            <person name="Klenk H.-P."/>
        </authorList>
    </citation>
    <scope>NUCLEOTIDE SEQUENCE [LARGE SCALE GENOMIC DNA]</scope>
    <source>
        <strain evidence="5 6">DSM 18607</strain>
    </source>
</reference>
<evidence type="ECO:0000259" key="4">
    <source>
        <dbReference type="Pfam" id="PF00561"/>
    </source>
</evidence>
<dbReference type="SUPFAM" id="SSF53474">
    <property type="entry name" value="alpha/beta-Hydrolases"/>
    <property type="match status" value="1"/>
</dbReference>
<keyword evidence="2" id="KW-0378">Hydrolase</keyword>
<comment type="similarity">
    <text evidence="1">Belongs to the peptidase S33 family.</text>
</comment>
<dbReference type="InterPro" id="IPR051601">
    <property type="entry name" value="Serine_prot/Carboxylest_S33"/>
</dbReference>
<evidence type="ECO:0000313" key="5">
    <source>
        <dbReference type="EMBL" id="TQJ09872.1"/>
    </source>
</evidence>
<name>A0A542E3F5_9MICO</name>
<comment type="caution">
    <text evidence="5">The sequence shown here is derived from an EMBL/GenBank/DDBJ whole genome shotgun (WGS) entry which is preliminary data.</text>
</comment>
<evidence type="ECO:0000256" key="1">
    <source>
        <dbReference type="ARBA" id="ARBA00010088"/>
    </source>
</evidence>
<dbReference type="PRINTS" id="PR00793">
    <property type="entry name" value="PROAMNOPTASE"/>
</dbReference>
<sequence>MPDPATATDSPTPTRSRLPGLDVTDHVLTVPLDWAAADRGDATESLRVLVREVVAPDRRGDDLPALVYLQGGPGGASPRPSADVAWLTELLRTHRVFLLDQRGTGRSTPVTPRAITARGAAAEQASYLGHFRADSIVRDAEHARRTLFDGRRWETLGQSYGGFCTLTYLSLAPEGLAACYVTGGLPSTRPDAAEVYRRTVPRIAAKNAALRARFPHLADRAAQVADRLSAGDVRLPDGDVLTVRRLQTLGARLGMVQGGTHLAWVLDDALDDDGEPVPAFLEHVQGETSYASNPLYVVLQEAIYGTEGGAPTGWAAAAELGRHPEFAETARPLLFTGETMFPWMMEEIRLLRPYAAATALLHERADWGPLYDLDRLAANEVPVAAAVYHDDMYVDSGLQLETAAAMGATRTWVTNEHEHDGLRDPAVVARLVRMVRDEGGPLR</sequence>
<dbReference type="PANTHER" id="PTHR43248">
    <property type="entry name" value="2-SUCCINYL-6-HYDROXY-2,4-CYCLOHEXADIENE-1-CARBOXYLATE SYNTHASE"/>
    <property type="match status" value="1"/>
</dbReference>
<dbReference type="AlphaFoldDB" id="A0A542E3F5"/>
<dbReference type="RefSeq" id="WP_141849169.1">
    <property type="nucleotide sequence ID" value="NZ_BAAAPR010000007.1"/>
</dbReference>
<dbReference type="Gene3D" id="3.40.50.1820">
    <property type="entry name" value="alpha/beta hydrolase"/>
    <property type="match status" value="1"/>
</dbReference>
<accession>A0A542E3F5</accession>
<dbReference type="EMBL" id="VFMN01000001">
    <property type="protein sequence ID" value="TQJ09872.1"/>
    <property type="molecule type" value="Genomic_DNA"/>
</dbReference>
<feature type="domain" description="AB hydrolase-1" evidence="4">
    <location>
        <begin position="64"/>
        <end position="213"/>
    </location>
</feature>
<dbReference type="InterPro" id="IPR002410">
    <property type="entry name" value="Peptidase_S33"/>
</dbReference>
<dbReference type="GO" id="GO:0004177">
    <property type="term" value="F:aminopeptidase activity"/>
    <property type="evidence" value="ECO:0007669"/>
    <property type="project" value="UniProtKB-EC"/>
</dbReference>